<evidence type="ECO:0000313" key="2">
    <source>
        <dbReference type="Proteomes" id="UP001164776"/>
    </source>
</evidence>
<gene>
    <name evidence="1" type="ORF">BS78_K059100</name>
</gene>
<evidence type="ECO:0000313" key="1">
    <source>
        <dbReference type="EMBL" id="KAJ1254457.1"/>
    </source>
</evidence>
<dbReference type="AlphaFoldDB" id="A0A9W8CE63"/>
<protein>
    <submittedName>
        <fullName evidence="1">Uncharacterized protein</fullName>
    </submittedName>
</protein>
<keyword evidence="2" id="KW-1185">Reference proteome</keyword>
<name>A0A9W8CE63_9POAL</name>
<dbReference type="Proteomes" id="UP001164776">
    <property type="component" value="Unassembled WGS sequence"/>
</dbReference>
<dbReference type="EMBL" id="MU630062">
    <property type="protein sequence ID" value="KAJ1254457.1"/>
    <property type="molecule type" value="Genomic_DNA"/>
</dbReference>
<sequence>MVWSRCSCIRSRRSRAKPPLSSGPRCSASSGRWHSLLCSCCPTRCKLGPFSWSGKGRQKAIPWTQLSPMKCTPRGLLAVLKPSRDCGDA</sequence>
<reference evidence="1 2" key="1">
    <citation type="submission" date="2022-10" db="EMBL/GenBank/DDBJ databases">
        <title>WGS assembly of Paspalum vaginatum 540-79.</title>
        <authorList>
            <person name="Sun G."/>
            <person name="Wase N."/>
            <person name="Shu S."/>
            <person name="Jenkins J."/>
            <person name="Zhou B."/>
            <person name="Torres-Rodriguez J."/>
            <person name="Chen C."/>
            <person name="Sandor L."/>
            <person name="Plott C."/>
            <person name="Yoshinga Y."/>
            <person name="Daum C."/>
            <person name="Qi P."/>
            <person name="Barry K."/>
            <person name="Lipzen A."/>
            <person name="Berry L."/>
            <person name="Pedersen C."/>
            <person name="Gottilla T."/>
            <person name="Foltz A."/>
            <person name="Yu H."/>
            <person name="O'Malley R."/>
            <person name="Zhang C."/>
            <person name="Devos K."/>
            <person name="Sigmon B."/>
            <person name="Yu B."/>
            <person name="Obata T."/>
            <person name="Schmutz J."/>
            <person name="Schnable J."/>
        </authorList>
    </citation>
    <scope>NUCLEOTIDE SEQUENCE [LARGE SCALE GENOMIC DNA]</scope>
    <source>
        <strain evidence="2">cv. 540-79</strain>
    </source>
</reference>
<comment type="caution">
    <text evidence="1">The sequence shown here is derived from an EMBL/GenBank/DDBJ whole genome shotgun (WGS) entry which is preliminary data.</text>
</comment>
<organism evidence="1 2">
    <name type="scientific">Paspalum vaginatum</name>
    <name type="common">seashore paspalum</name>
    <dbReference type="NCBI Taxonomy" id="158149"/>
    <lineage>
        <taxon>Eukaryota</taxon>
        <taxon>Viridiplantae</taxon>
        <taxon>Streptophyta</taxon>
        <taxon>Embryophyta</taxon>
        <taxon>Tracheophyta</taxon>
        <taxon>Spermatophyta</taxon>
        <taxon>Magnoliopsida</taxon>
        <taxon>Liliopsida</taxon>
        <taxon>Poales</taxon>
        <taxon>Poaceae</taxon>
        <taxon>PACMAD clade</taxon>
        <taxon>Panicoideae</taxon>
        <taxon>Andropogonodae</taxon>
        <taxon>Paspaleae</taxon>
        <taxon>Paspalinae</taxon>
        <taxon>Paspalum</taxon>
    </lineage>
</organism>
<proteinExistence type="predicted"/>
<accession>A0A9W8CE63</accession>